<evidence type="ECO:0000313" key="2">
    <source>
        <dbReference type="Proteomes" id="UP000746535"/>
    </source>
</evidence>
<dbReference type="Pfam" id="PF08786">
    <property type="entry name" value="DcrB"/>
    <property type="match status" value="1"/>
</dbReference>
<dbReference type="Gene3D" id="3.40.1000.10">
    <property type="entry name" value="Mog1/PsbP, alpha/beta/alpha sandwich"/>
    <property type="match status" value="1"/>
</dbReference>
<evidence type="ECO:0000313" key="1">
    <source>
        <dbReference type="EMBL" id="NJP03436.1"/>
    </source>
</evidence>
<keyword evidence="2" id="KW-1185">Reference proteome</keyword>
<name>A0ABX0YJ04_9PSED</name>
<dbReference type="SUPFAM" id="SSF55724">
    <property type="entry name" value="Mog1p/PsbP-like"/>
    <property type="match status" value="1"/>
</dbReference>
<comment type="caution">
    <text evidence="1">The sequence shown here is derived from an EMBL/GenBank/DDBJ whole genome shotgun (WGS) entry which is preliminary data.</text>
</comment>
<protein>
    <submittedName>
        <fullName evidence="1">DUF1795 domain-containing protein</fullName>
    </submittedName>
</protein>
<dbReference type="EMBL" id="JAAVJI010000019">
    <property type="protein sequence ID" value="NJP03436.1"/>
    <property type="molecule type" value="Genomic_DNA"/>
</dbReference>
<reference evidence="1 2" key="1">
    <citation type="submission" date="2020-03" db="EMBL/GenBank/DDBJ databases">
        <authorList>
            <person name="Wang L."/>
            <person name="He N."/>
            <person name="Li Y."/>
            <person name="Fang Y."/>
            <person name="Zhang F."/>
        </authorList>
    </citation>
    <scope>NUCLEOTIDE SEQUENCE [LARGE SCALE GENOMIC DNA]</scope>
    <source>
        <strain evidence="2">hsmgli-8</strain>
    </source>
</reference>
<proteinExistence type="predicted"/>
<sequence length="153" mass="16825">MEYALQEGDITLPEGFQDRTVNMFVLGSVLPAPLSITVSRDTLLPGETLQAYVDRQVKLMASKLRGYTALGRKAVFLSTAAPMEGVQIDAYYMGEGRPYYQRQAAFLIEPTRALVFSTTSAADFSPEQTQGWADLLASFQPRLPATPATPEQE</sequence>
<organism evidence="1 2">
    <name type="scientific">Pseudomonas quercus</name>
    <dbReference type="NCBI Taxonomy" id="2722792"/>
    <lineage>
        <taxon>Bacteria</taxon>
        <taxon>Pseudomonadati</taxon>
        <taxon>Pseudomonadota</taxon>
        <taxon>Gammaproteobacteria</taxon>
        <taxon>Pseudomonadales</taxon>
        <taxon>Pseudomonadaceae</taxon>
        <taxon>Pseudomonas</taxon>
    </lineage>
</organism>
<gene>
    <name evidence="1" type="ORF">HBH25_21600</name>
</gene>
<dbReference type="InterPro" id="IPR014894">
    <property type="entry name" value="DcrB/EagT6"/>
</dbReference>
<dbReference type="Proteomes" id="UP000746535">
    <property type="component" value="Unassembled WGS sequence"/>
</dbReference>
<dbReference type="InterPro" id="IPR016123">
    <property type="entry name" value="Mog1/PsbP_a/b/a-sand"/>
</dbReference>
<dbReference type="RefSeq" id="WP_168085996.1">
    <property type="nucleotide sequence ID" value="NZ_JAAVJI010000019.1"/>
</dbReference>
<accession>A0ABX0YJ04</accession>